<dbReference type="InterPro" id="IPR002110">
    <property type="entry name" value="Ankyrin_rpt"/>
</dbReference>
<feature type="coiled-coil region" evidence="3">
    <location>
        <begin position="24"/>
        <end position="58"/>
    </location>
</feature>
<dbReference type="SUPFAM" id="SSF48403">
    <property type="entry name" value="Ankyrin repeat"/>
    <property type="match status" value="1"/>
</dbReference>
<dbReference type="EMBL" id="JAGMVJ010000018">
    <property type="protein sequence ID" value="KAH7077059.1"/>
    <property type="molecule type" value="Genomic_DNA"/>
</dbReference>
<evidence type="ECO:0000256" key="3">
    <source>
        <dbReference type="SAM" id="Coils"/>
    </source>
</evidence>
<keyword evidence="3" id="KW-0175">Coiled coil</keyword>
<name>A0A8K0QXB1_9PLEO</name>
<keyword evidence="5" id="KW-1185">Reference proteome</keyword>
<protein>
    <recommendedName>
        <fullName evidence="6">Fungal N-terminal domain-containing protein</fullName>
    </recommendedName>
</protein>
<dbReference type="Proteomes" id="UP000813461">
    <property type="component" value="Unassembled WGS sequence"/>
</dbReference>
<reference evidence="4" key="1">
    <citation type="journal article" date="2021" name="Nat. Commun.">
        <title>Genetic determinants of endophytism in the Arabidopsis root mycobiome.</title>
        <authorList>
            <person name="Mesny F."/>
            <person name="Miyauchi S."/>
            <person name="Thiergart T."/>
            <person name="Pickel B."/>
            <person name="Atanasova L."/>
            <person name="Karlsson M."/>
            <person name="Huettel B."/>
            <person name="Barry K.W."/>
            <person name="Haridas S."/>
            <person name="Chen C."/>
            <person name="Bauer D."/>
            <person name="Andreopoulos W."/>
            <person name="Pangilinan J."/>
            <person name="LaButti K."/>
            <person name="Riley R."/>
            <person name="Lipzen A."/>
            <person name="Clum A."/>
            <person name="Drula E."/>
            <person name="Henrissat B."/>
            <person name="Kohler A."/>
            <person name="Grigoriev I.V."/>
            <person name="Martin F.M."/>
            <person name="Hacquard S."/>
        </authorList>
    </citation>
    <scope>NUCLEOTIDE SEQUENCE</scope>
    <source>
        <strain evidence="4">MPI-SDFR-AT-0120</strain>
    </source>
</reference>
<dbReference type="OrthoDB" id="194358at2759"/>
<evidence type="ECO:0000313" key="5">
    <source>
        <dbReference type="Proteomes" id="UP000813461"/>
    </source>
</evidence>
<keyword evidence="1" id="KW-0677">Repeat</keyword>
<evidence type="ECO:0000256" key="1">
    <source>
        <dbReference type="ARBA" id="ARBA00022737"/>
    </source>
</evidence>
<evidence type="ECO:0008006" key="6">
    <source>
        <dbReference type="Google" id="ProtNLM"/>
    </source>
</evidence>
<gene>
    <name evidence="4" type="ORF">FB567DRAFT_607963</name>
</gene>
<sequence>MEVFGVVAGVASLSELLLKGFKTLRKLQHDLNEAKDEVERLVRAMQRLKNVMDEVETLGICHGTDDESLWTRSSLTTHWDEHSSSMKADLLGLVAKLDDLHVAFEKPSKTRNNVRPRFRKVFAEHDIERYERILQDHRAGFSFMLSVLAERRQRSIVSELKVQSKYLQMIAANSSTAHTSQTIIIANTTNIQKISSTSQTLQLGSSIHKMVANKFDEIPCKSIEDRHTKEIVQSAVTHTNALIETGPEIDGLSNFYAASRRPQITGLPTDKTLAKHGIYCRVFTYNVPLGTFSARKVTTRKLWRGQSRETSSWHLEMVFYPLELLSKVVFRLNLEWGPSVAFRFGAKLHAFNSSPELKRHLNMGNISAILRMFEEGYAHPTDLIAPSGNTLLHEAAMRHGLGVPNMLELCRVLLDASVDPNMMNLRKRTPLMQCCQIMQEGDEINRRMLPMTTLLLEYHADLSFRDDSGESACLLIFQSGCGLEYMQNILYRLISLDVYQSFQSKDLWLVSSIARTMPTFRQRLEGELRDLRTPTGLSSSIRPRYEKILELDAEKQKDWIAHAPPPDRVSFMKALCSYGTPEMVQPFIESSIDLNEVSGPSDKLYTRYAARMGNLGVLIALVNAGASLEQEEWLWRSNNLCASALEELLERWAFISAGMTVQGKEAPSVEKESWILDWLLKQPGHKSSNALYCVMLKNQNHPAVFDKILKAGYGRRDGQAPASNHVKYTGSEVVEAVKTQNSCLKTFLDAGLALECEDWRGLSAVIYAIDMGATEDLKLLIEAGANVERRCGFGVTPLELASSNLRAGHPRKRNRGLVYPWGLKDESFELETDREIYSILVKALEKNGKTELLD</sequence>
<evidence type="ECO:0000313" key="4">
    <source>
        <dbReference type="EMBL" id="KAH7077059.1"/>
    </source>
</evidence>
<organism evidence="4 5">
    <name type="scientific">Paraphoma chrysanthemicola</name>
    <dbReference type="NCBI Taxonomy" id="798071"/>
    <lineage>
        <taxon>Eukaryota</taxon>
        <taxon>Fungi</taxon>
        <taxon>Dikarya</taxon>
        <taxon>Ascomycota</taxon>
        <taxon>Pezizomycotina</taxon>
        <taxon>Dothideomycetes</taxon>
        <taxon>Pleosporomycetidae</taxon>
        <taxon>Pleosporales</taxon>
        <taxon>Pleosporineae</taxon>
        <taxon>Phaeosphaeriaceae</taxon>
        <taxon>Paraphoma</taxon>
    </lineage>
</organism>
<dbReference type="AlphaFoldDB" id="A0A8K0QXB1"/>
<dbReference type="SMART" id="SM00248">
    <property type="entry name" value="ANK"/>
    <property type="match status" value="5"/>
</dbReference>
<keyword evidence="2" id="KW-0040">ANK repeat</keyword>
<comment type="caution">
    <text evidence="4">The sequence shown here is derived from an EMBL/GenBank/DDBJ whole genome shotgun (WGS) entry which is preliminary data.</text>
</comment>
<proteinExistence type="predicted"/>
<dbReference type="Pfam" id="PF00023">
    <property type="entry name" value="Ank"/>
    <property type="match status" value="1"/>
</dbReference>
<dbReference type="InterPro" id="IPR036770">
    <property type="entry name" value="Ankyrin_rpt-contain_sf"/>
</dbReference>
<accession>A0A8K0QXB1</accession>
<dbReference type="PANTHER" id="PTHR24173:SF74">
    <property type="entry name" value="ANKYRIN REPEAT DOMAIN-CONTAINING PROTEIN 16"/>
    <property type="match status" value="1"/>
</dbReference>
<evidence type="ECO:0000256" key="2">
    <source>
        <dbReference type="ARBA" id="ARBA00023043"/>
    </source>
</evidence>
<dbReference type="Gene3D" id="1.25.40.20">
    <property type="entry name" value="Ankyrin repeat-containing domain"/>
    <property type="match status" value="2"/>
</dbReference>
<dbReference type="PANTHER" id="PTHR24173">
    <property type="entry name" value="ANKYRIN REPEAT CONTAINING"/>
    <property type="match status" value="1"/>
</dbReference>